<protein>
    <submittedName>
        <fullName evidence="2">Uncharacterized conserved protein, contains Zn finger domain</fullName>
    </submittedName>
</protein>
<sequence>MARSSKPGGTWGWHHLLEWIDSAGQRRPRHAARQSLVTGVTVREGHIYAMVQAPHPGPGAGLDAGASVTLPCPDWWPPVLDEVAEWFCQRPDWLGALWMGRWEESFLRHAADAGRLLLPDAAAAARMAAGAECSCGAAERCLHVAGLAHSIAQDVQMQPERALFYVGVCPEGLFDRAHARTAERLADARDPRPAGLPGSEAGDAEPDAVAAGRAAGQDPLWRMAASWAQVPSVTPGEPPARAAAPFTVRWDAARLEALQRDYMAWVWGAS</sequence>
<name>A0A1I7FM33_9BACL</name>
<dbReference type="EMBL" id="FPBV01000001">
    <property type="protein sequence ID" value="SFU37289.1"/>
    <property type="molecule type" value="Genomic_DNA"/>
</dbReference>
<accession>A0A1I7FM33</accession>
<keyword evidence="3" id="KW-1185">Reference proteome</keyword>
<dbReference type="STRING" id="392015.SAMN05421543_101338"/>
<dbReference type="OrthoDB" id="2373717at2"/>
<reference evidence="3" key="1">
    <citation type="submission" date="2016-10" db="EMBL/GenBank/DDBJ databases">
        <authorList>
            <person name="Varghese N."/>
        </authorList>
    </citation>
    <scope>NUCLEOTIDE SEQUENCE [LARGE SCALE GENOMIC DNA]</scope>
    <source>
        <strain evidence="3">DSM 17980</strain>
    </source>
</reference>
<dbReference type="RefSeq" id="WP_074948903.1">
    <property type="nucleotide sequence ID" value="NZ_FPBV01000001.1"/>
</dbReference>
<evidence type="ECO:0000313" key="2">
    <source>
        <dbReference type="EMBL" id="SFU37289.1"/>
    </source>
</evidence>
<evidence type="ECO:0000256" key="1">
    <source>
        <dbReference type="SAM" id="MobiDB-lite"/>
    </source>
</evidence>
<gene>
    <name evidence="2" type="ORF">SAMN05421543_101338</name>
</gene>
<dbReference type="AlphaFoldDB" id="A0A1I7FM33"/>
<organism evidence="2 3">
    <name type="scientific">Alicyclobacillus macrosporangiidus</name>
    <dbReference type="NCBI Taxonomy" id="392015"/>
    <lineage>
        <taxon>Bacteria</taxon>
        <taxon>Bacillati</taxon>
        <taxon>Bacillota</taxon>
        <taxon>Bacilli</taxon>
        <taxon>Bacillales</taxon>
        <taxon>Alicyclobacillaceae</taxon>
        <taxon>Alicyclobacillus</taxon>
    </lineage>
</organism>
<evidence type="ECO:0000313" key="3">
    <source>
        <dbReference type="Proteomes" id="UP000183508"/>
    </source>
</evidence>
<proteinExistence type="predicted"/>
<feature type="region of interest" description="Disordered" evidence="1">
    <location>
        <begin position="184"/>
        <end position="215"/>
    </location>
</feature>
<dbReference type="Proteomes" id="UP000183508">
    <property type="component" value="Unassembled WGS sequence"/>
</dbReference>